<dbReference type="InterPro" id="IPR036291">
    <property type="entry name" value="NAD(P)-bd_dom_sf"/>
</dbReference>
<dbReference type="PANTHER" id="PTHR10491:SF4">
    <property type="entry name" value="METHIONINE ADENOSYLTRANSFERASE 2 SUBUNIT BETA"/>
    <property type="match status" value="1"/>
</dbReference>
<comment type="cofactor">
    <cofactor evidence="6">
        <name>Mg(2+)</name>
        <dbReference type="ChEBI" id="CHEBI:18420"/>
    </cofactor>
    <text evidence="6">Binds 1 Mg(2+) ion per monomer.</text>
</comment>
<dbReference type="Pfam" id="PF04321">
    <property type="entry name" value="RmlD_sub_bind"/>
    <property type="match status" value="1"/>
</dbReference>
<organism evidence="8 9">
    <name type="scientific">Bradyrhizobium erythrophlei</name>
    <dbReference type="NCBI Taxonomy" id="1437360"/>
    <lineage>
        <taxon>Bacteria</taxon>
        <taxon>Pseudomonadati</taxon>
        <taxon>Pseudomonadota</taxon>
        <taxon>Alphaproteobacteria</taxon>
        <taxon>Hyphomicrobiales</taxon>
        <taxon>Nitrobacteraceae</taxon>
        <taxon>Bradyrhizobium</taxon>
    </lineage>
</organism>
<protein>
    <recommendedName>
        <fullName evidence="4 6">dTDP-4-dehydrorhamnose reductase</fullName>
        <ecNumber evidence="3 6">1.1.1.133</ecNumber>
    </recommendedName>
</protein>
<dbReference type="UniPathway" id="UPA00124"/>
<evidence type="ECO:0000256" key="6">
    <source>
        <dbReference type="RuleBase" id="RU364082"/>
    </source>
</evidence>
<keyword evidence="6" id="KW-0560">Oxidoreductase</keyword>
<evidence type="ECO:0000256" key="1">
    <source>
        <dbReference type="ARBA" id="ARBA00004781"/>
    </source>
</evidence>
<dbReference type="InterPro" id="IPR005913">
    <property type="entry name" value="dTDP_dehydrorham_reduct"/>
</dbReference>
<feature type="domain" description="RmlD-like substrate binding" evidence="7">
    <location>
        <begin position="10"/>
        <end position="248"/>
    </location>
</feature>
<evidence type="ECO:0000313" key="9">
    <source>
        <dbReference type="Proteomes" id="UP000189796"/>
    </source>
</evidence>
<evidence type="ECO:0000256" key="2">
    <source>
        <dbReference type="ARBA" id="ARBA00010944"/>
    </source>
</evidence>
<evidence type="ECO:0000259" key="7">
    <source>
        <dbReference type="Pfam" id="PF04321"/>
    </source>
</evidence>
<dbReference type="SUPFAM" id="SSF51735">
    <property type="entry name" value="NAD(P)-binding Rossmann-fold domains"/>
    <property type="match status" value="1"/>
</dbReference>
<dbReference type="Proteomes" id="UP000189796">
    <property type="component" value="Chromosome I"/>
</dbReference>
<dbReference type="GO" id="GO:0019305">
    <property type="term" value="P:dTDP-rhamnose biosynthetic process"/>
    <property type="evidence" value="ECO:0007669"/>
    <property type="project" value="UniProtKB-UniPathway"/>
</dbReference>
<comment type="function">
    <text evidence="6">Catalyzes the reduction of dTDP-6-deoxy-L-lyxo-4-hexulose to yield dTDP-L-rhamnose.</text>
</comment>
<dbReference type="CDD" id="cd05254">
    <property type="entry name" value="dTDP_HR_like_SDR_e"/>
    <property type="match status" value="1"/>
</dbReference>
<accession>A0A1M5V6T1</accession>
<evidence type="ECO:0000313" key="8">
    <source>
        <dbReference type="EMBL" id="SHH70931.1"/>
    </source>
</evidence>
<keyword evidence="6" id="KW-0521">NADP</keyword>
<dbReference type="GO" id="GO:0008831">
    <property type="term" value="F:dTDP-4-dehydrorhamnose reductase activity"/>
    <property type="evidence" value="ECO:0007669"/>
    <property type="project" value="UniProtKB-EC"/>
</dbReference>
<dbReference type="GO" id="GO:0005829">
    <property type="term" value="C:cytosol"/>
    <property type="evidence" value="ECO:0007669"/>
    <property type="project" value="TreeGrafter"/>
</dbReference>
<sequence length="296" mass="32202">MAFLANNVVKILVLGATGLLGNAVFRSMSKAPAAQVVGTIRRESSRELFAPEQAAQLAVVADIEKPDALASLFATVRPDAVVNCIAVGRPAPGDPMRSIAVYSVLPRHLAHFCRLFGSRLIQISSDGVFSGARGAYTEDDPPDANDVYGISKLLGEVTEPHAITLRSSIIGHELQSKSGLLEWFLSQQGRCNCYTRAIFSGFPTIVLADLIRDVVIPRPGLHGVYHVATPPISKFDLLRLVANRYSKKIELIPDDRANPDRTLVAARFEKATGYVAPDWPTLVDLMYCDRFGSTRT</sequence>
<dbReference type="EMBL" id="LT670817">
    <property type="protein sequence ID" value="SHH70931.1"/>
    <property type="molecule type" value="Genomic_DNA"/>
</dbReference>
<name>A0A1M5V6T1_9BRAD</name>
<gene>
    <name evidence="8" type="ORF">SAMN05443248_5800</name>
</gene>
<proteinExistence type="inferred from homology"/>
<comment type="similarity">
    <text evidence="2 6">Belongs to the dTDP-4-dehydrorhamnose reductase family.</text>
</comment>
<dbReference type="Gene3D" id="3.40.50.720">
    <property type="entry name" value="NAD(P)-binding Rossmann-like Domain"/>
    <property type="match status" value="1"/>
</dbReference>
<dbReference type="PANTHER" id="PTHR10491">
    <property type="entry name" value="DTDP-4-DEHYDRORHAMNOSE REDUCTASE"/>
    <property type="match status" value="1"/>
</dbReference>
<dbReference type="EC" id="1.1.1.133" evidence="3 6"/>
<reference evidence="8 9" key="1">
    <citation type="submission" date="2016-11" db="EMBL/GenBank/DDBJ databases">
        <authorList>
            <person name="Jaros S."/>
            <person name="Januszkiewicz K."/>
            <person name="Wedrychowicz H."/>
        </authorList>
    </citation>
    <scope>NUCLEOTIDE SEQUENCE [LARGE SCALE GENOMIC DNA]</scope>
    <source>
        <strain evidence="8 9">GAS138</strain>
    </source>
</reference>
<evidence type="ECO:0000256" key="5">
    <source>
        <dbReference type="ARBA" id="ARBA00048200"/>
    </source>
</evidence>
<comment type="catalytic activity">
    <reaction evidence="5 6">
        <text>dTDP-beta-L-rhamnose + NADP(+) = dTDP-4-dehydro-beta-L-rhamnose + NADPH + H(+)</text>
        <dbReference type="Rhea" id="RHEA:21796"/>
        <dbReference type="ChEBI" id="CHEBI:15378"/>
        <dbReference type="ChEBI" id="CHEBI:57510"/>
        <dbReference type="ChEBI" id="CHEBI:57783"/>
        <dbReference type="ChEBI" id="CHEBI:58349"/>
        <dbReference type="ChEBI" id="CHEBI:62830"/>
        <dbReference type="EC" id="1.1.1.133"/>
    </reaction>
</comment>
<evidence type="ECO:0000256" key="3">
    <source>
        <dbReference type="ARBA" id="ARBA00012929"/>
    </source>
</evidence>
<dbReference type="InterPro" id="IPR029903">
    <property type="entry name" value="RmlD-like-bd"/>
</dbReference>
<evidence type="ECO:0000256" key="4">
    <source>
        <dbReference type="ARBA" id="ARBA00017099"/>
    </source>
</evidence>
<comment type="pathway">
    <text evidence="1 6">Carbohydrate biosynthesis; dTDP-L-rhamnose biosynthesis.</text>
</comment>
<dbReference type="AlphaFoldDB" id="A0A1M5V6T1"/>